<evidence type="ECO:0000313" key="2">
    <source>
        <dbReference type="EMBL" id="EPC57774.1"/>
    </source>
</evidence>
<keyword evidence="1" id="KW-0812">Transmembrane</keyword>
<feature type="transmembrane region" description="Helical" evidence="1">
    <location>
        <begin position="84"/>
        <end position="103"/>
    </location>
</feature>
<protein>
    <submittedName>
        <fullName evidence="2">Uncharacterized protein</fullName>
    </submittedName>
</protein>
<name>A0A829GJY2_LACPA</name>
<proteinExistence type="predicted"/>
<evidence type="ECO:0000313" key="3">
    <source>
        <dbReference type="Proteomes" id="UP000014264"/>
    </source>
</evidence>
<feature type="transmembrane region" description="Helical" evidence="1">
    <location>
        <begin position="47"/>
        <end position="64"/>
    </location>
</feature>
<sequence length="116" mass="12375">MNNAQYGSIRLQSSGSRVTTFFALGVAATVIIVLMFGTSLFSAGGMHMHTIVPAVSAAAFLNGLKTARKVYKTTKNIRHALKVFGSWTVVSALISFGGDWLLGQVLNGNLQSLANW</sequence>
<dbReference type="AlphaFoldDB" id="A0A829GJY2"/>
<comment type="caution">
    <text evidence="2">The sequence shown here is derived from an EMBL/GenBank/DDBJ whole genome shotgun (WGS) entry which is preliminary data.</text>
</comment>
<dbReference type="EMBL" id="ANJZ01000390">
    <property type="protein sequence ID" value="EPC57774.1"/>
    <property type="molecule type" value="Genomic_DNA"/>
</dbReference>
<keyword evidence="1" id="KW-1133">Transmembrane helix</keyword>
<dbReference type="Proteomes" id="UP000014264">
    <property type="component" value="Unassembled WGS sequence"/>
</dbReference>
<accession>A0A829GJY2</accession>
<feature type="transmembrane region" description="Helical" evidence="1">
    <location>
        <begin position="21"/>
        <end position="41"/>
    </location>
</feature>
<reference evidence="2 3" key="1">
    <citation type="journal article" date="2013" name="PLoS ONE">
        <title>Lactobacillus paracasei comparative genomics: towards species pan-genome definition and exploitation of diversity.</title>
        <authorList>
            <person name="Smokvina T."/>
            <person name="Wels M."/>
            <person name="Polka J."/>
            <person name="Chervaux C."/>
            <person name="Brisse S."/>
            <person name="Boekhorst J."/>
            <person name="van Hylckama Vlieg J.E."/>
            <person name="Siezen R.J."/>
        </authorList>
    </citation>
    <scope>NUCLEOTIDE SEQUENCE [LARGE SCALE GENOMIC DNA]</scope>
    <source>
        <strain evidence="2 3">Lpp14</strain>
    </source>
</reference>
<organism evidence="2 3">
    <name type="scientific">Lacticaseibacillus paracasei subsp. paracasei Lpp14</name>
    <dbReference type="NCBI Taxonomy" id="1256204"/>
    <lineage>
        <taxon>Bacteria</taxon>
        <taxon>Bacillati</taxon>
        <taxon>Bacillota</taxon>
        <taxon>Bacilli</taxon>
        <taxon>Lactobacillales</taxon>
        <taxon>Lactobacillaceae</taxon>
        <taxon>Lacticaseibacillus</taxon>
    </lineage>
</organism>
<keyword evidence="1" id="KW-0472">Membrane</keyword>
<evidence type="ECO:0000256" key="1">
    <source>
        <dbReference type="SAM" id="Phobius"/>
    </source>
</evidence>
<gene>
    <name evidence="2" type="ORF">Lpp14_15251</name>
</gene>